<reference evidence="1" key="1">
    <citation type="submission" date="2021-05" db="EMBL/GenBank/DDBJ databases">
        <authorList>
            <person name="Pietrasiak N."/>
            <person name="Ward R."/>
            <person name="Stajich J.E."/>
            <person name="Kurbessoian T."/>
        </authorList>
    </citation>
    <scope>NUCLEOTIDE SEQUENCE</scope>
    <source>
        <strain evidence="1">GSE-NOS-MK-12-04C</strain>
    </source>
</reference>
<gene>
    <name evidence="1" type="ORF">KME60_11255</name>
</gene>
<dbReference type="Proteomes" id="UP000729701">
    <property type="component" value="Unassembled WGS sequence"/>
</dbReference>
<organism evidence="1 2">
    <name type="scientific">Cyanomargarita calcarea GSE-NOS-MK-12-04C</name>
    <dbReference type="NCBI Taxonomy" id="2839659"/>
    <lineage>
        <taxon>Bacteria</taxon>
        <taxon>Bacillati</taxon>
        <taxon>Cyanobacteriota</taxon>
        <taxon>Cyanophyceae</taxon>
        <taxon>Nostocales</taxon>
        <taxon>Cyanomargaritaceae</taxon>
        <taxon>Cyanomargarita</taxon>
    </lineage>
</organism>
<name>A0A951USJ1_9CYAN</name>
<dbReference type="AlphaFoldDB" id="A0A951USJ1"/>
<accession>A0A951USJ1</accession>
<dbReference type="InterPro" id="IPR010328">
    <property type="entry name" value="DUF928"/>
</dbReference>
<protein>
    <submittedName>
        <fullName evidence="1">DUF928 domain-containing protein</fullName>
    </submittedName>
</protein>
<proteinExistence type="predicted"/>
<sequence length="253" mass="28928">MSINKLSSRILSALLIGIVNYPILVQASQTIIPKNQLIAEVPFPNNGAPKGRRRGGTSRNRCPDLKMPITALVPGEKDNDSSNLGFVVAEYPQFWVYIPSLPQGLQNGEFVLQDEQGNDLWRKLIPLPGKPGAIALQLPQNLKYALQLKKKYHWYFKVYCGEPRNQPEYIYVDAWVERIALTPDLQRQLSRSKSQEYNVYIANQLWYDALAYLARLRQINPRDSTLALYWTKLLNGLDLEELANTPIVQIYEN</sequence>
<dbReference type="EMBL" id="JAHHGZ010000010">
    <property type="protein sequence ID" value="MBW4667979.1"/>
    <property type="molecule type" value="Genomic_DNA"/>
</dbReference>
<dbReference type="Pfam" id="PF06051">
    <property type="entry name" value="DUF928"/>
    <property type="match status" value="1"/>
</dbReference>
<reference evidence="1" key="2">
    <citation type="journal article" date="2022" name="Microbiol. Resour. Announc.">
        <title>Metagenome Sequencing to Explore Phylogenomics of Terrestrial Cyanobacteria.</title>
        <authorList>
            <person name="Ward R.D."/>
            <person name="Stajich J.E."/>
            <person name="Johansen J.R."/>
            <person name="Huntemann M."/>
            <person name="Clum A."/>
            <person name="Foster B."/>
            <person name="Foster B."/>
            <person name="Roux S."/>
            <person name="Palaniappan K."/>
            <person name="Varghese N."/>
            <person name="Mukherjee S."/>
            <person name="Reddy T.B.K."/>
            <person name="Daum C."/>
            <person name="Copeland A."/>
            <person name="Chen I.A."/>
            <person name="Ivanova N.N."/>
            <person name="Kyrpides N.C."/>
            <person name="Shapiro N."/>
            <person name="Eloe-Fadrosh E.A."/>
            <person name="Pietrasiak N."/>
        </authorList>
    </citation>
    <scope>NUCLEOTIDE SEQUENCE</scope>
    <source>
        <strain evidence="1">GSE-NOS-MK-12-04C</strain>
    </source>
</reference>
<evidence type="ECO:0000313" key="2">
    <source>
        <dbReference type="Proteomes" id="UP000729701"/>
    </source>
</evidence>
<comment type="caution">
    <text evidence="1">The sequence shown here is derived from an EMBL/GenBank/DDBJ whole genome shotgun (WGS) entry which is preliminary data.</text>
</comment>
<evidence type="ECO:0000313" key="1">
    <source>
        <dbReference type="EMBL" id="MBW4667979.1"/>
    </source>
</evidence>